<proteinExistence type="predicted"/>
<comment type="caution">
    <text evidence="2">The sequence shown here is derived from an EMBL/GenBank/DDBJ whole genome shotgun (WGS) entry which is preliminary data.</text>
</comment>
<dbReference type="PROSITE" id="PS51257">
    <property type="entry name" value="PROKAR_LIPOPROTEIN"/>
    <property type="match status" value="1"/>
</dbReference>
<evidence type="ECO:0008006" key="4">
    <source>
        <dbReference type="Google" id="ProtNLM"/>
    </source>
</evidence>
<dbReference type="RefSeq" id="WP_095656402.1">
    <property type="nucleotide sequence ID" value="NZ_NPOA01000011.1"/>
</dbReference>
<gene>
    <name evidence="2" type="ORF">CIL05_15170</name>
</gene>
<evidence type="ECO:0000313" key="3">
    <source>
        <dbReference type="Proteomes" id="UP000218887"/>
    </source>
</evidence>
<dbReference type="Pfam" id="PF08139">
    <property type="entry name" value="LPAM_1"/>
    <property type="match status" value="1"/>
</dbReference>
<dbReference type="AlphaFoldDB" id="A0A2A2IBH1"/>
<sequence length="112" mass="12832">MMKRSVFFLLILVILSGCTNRIGGDYFFEHITAMENQLEKTNWVLLSEEASKLKNMYSDNKWKLQLLGDETEYEGLHDNINKLIAAIDVEDQTETKVGLAAIESLLENIYSL</sequence>
<dbReference type="InterPro" id="IPR012640">
    <property type="entry name" value="Membr_lipoprot_lipid_attach_CS"/>
</dbReference>
<organism evidence="2 3">
    <name type="scientific">Virgibacillus profundi</name>
    <dbReference type="NCBI Taxonomy" id="2024555"/>
    <lineage>
        <taxon>Bacteria</taxon>
        <taxon>Bacillati</taxon>
        <taxon>Bacillota</taxon>
        <taxon>Bacilli</taxon>
        <taxon>Bacillales</taxon>
        <taxon>Bacillaceae</taxon>
        <taxon>Virgibacillus</taxon>
    </lineage>
</organism>
<reference evidence="2 3" key="1">
    <citation type="submission" date="2017-08" db="EMBL/GenBank/DDBJ databases">
        <title>Virgibacillus indicus sp. nov. and Virgibacillus profoundi sp. nov, two moderately halophilic bacteria isolated from marine sediment by using the Microfluidic Streak Plate.</title>
        <authorList>
            <person name="Xu B."/>
            <person name="Hu B."/>
            <person name="Wang J."/>
            <person name="Zhu Y."/>
            <person name="Huang L."/>
            <person name="Du W."/>
            <person name="Huang Y."/>
        </authorList>
    </citation>
    <scope>NUCLEOTIDE SEQUENCE [LARGE SCALE GENOMIC DNA]</scope>
    <source>
        <strain evidence="2 3">IO3-P3-H5</strain>
    </source>
</reference>
<protein>
    <recommendedName>
        <fullName evidence="4">DUF4363 domain-containing protein</fullName>
    </recommendedName>
</protein>
<keyword evidence="1" id="KW-0732">Signal</keyword>
<dbReference type="Pfam" id="PF14276">
    <property type="entry name" value="DUF4363"/>
    <property type="match status" value="1"/>
</dbReference>
<dbReference type="InterPro" id="IPR025373">
    <property type="entry name" value="DUF4363"/>
</dbReference>
<dbReference type="EMBL" id="NPOA01000011">
    <property type="protein sequence ID" value="PAV28634.1"/>
    <property type="molecule type" value="Genomic_DNA"/>
</dbReference>
<dbReference type="Proteomes" id="UP000218887">
    <property type="component" value="Unassembled WGS sequence"/>
</dbReference>
<dbReference type="OrthoDB" id="2704571at2"/>
<keyword evidence="3" id="KW-1185">Reference proteome</keyword>
<evidence type="ECO:0000313" key="2">
    <source>
        <dbReference type="EMBL" id="PAV28634.1"/>
    </source>
</evidence>
<accession>A0A2A2IBH1</accession>
<name>A0A2A2IBH1_9BACI</name>
<evidence type="ECO:0000256" key="1">
    <source>
        <dbReference type="ARBA" id="ARBA00022729"/>
    </source>
</evidence>